<dbReference type="Gene3D" id="2.60.40.1080">
    <property type="match status" value="1"/>
</dbReference>
<keyword evidence="2" id="KW-0812">Transmembrane</keyword>
<feature type="compositionally biased region" description="Polar residues" evidence="1">
    <location>
        <begin position="44"/>
        <end position="77"/>
    </location>
</feature>
<dbReference type="Pfam" id="PF12245">
    <property type="entry name" value="Big_3_2"/>
    <property type="match status" value="2"/>
</dbReference>
<name>A0A9D1EVJ4_9FIRM</name>
<evidence type="ECO:0000256" key="2">
    <source>
        <dbReference type="SAM" id="Phobius"/>
    </source>
</evidence>
<evidence type="ECO:0000313" key="6">
    <source>
        <dbReference type="Proteomes" id="UP000823935"/>
    </source>
</evidence>
<dbReference type="EMBL" id="DVIQ01000098">
    <property type="protein sequence ID" value="HIS32698.1"/>
    <property type="molecule type" value="Genomic_DNA"/>
</dbReference>
<accession>A0A9D1EVJ4</accession>
<sequence>APTEAPETTVSTEAPETTAPTEAVPEESTEKTDDGASEPKKAKTQSAKTAENTPSAAPQNETDGDTSGNESENTPAETNPAPASVEIRVAPESVGLALQPSADGSSISLSRGEVTEFLLTAAVEPEGTAVQWSSSDPETAQIDEAGKVTVRKPGTTEITASAGGAEDRVTLRVFPGAGDFRLTLTEVKDTFYIGDRVTAKVSLADGVERPADASFQCIGYTLADTVSGPESQAGDSVTFQIEKAFEEQPVLTVTSVTFGYGNETFTVNEINQSLSIAAQKIPMTVTVTASDSEGKTYDGTTKFPAGVEFKVSGAVDQAFEAIFKEDFPDGIDRALRFENPVFEDKNAGVEKTISGKLQWTDEAAQTFGEKYELNLDKLPTLPIEKSPAVLNAVQAQAKAYDGTTDIALNAKVFLPYENPKDGNFEGQTVSVAGSGQADSAAAGNRTVAAKNVDTSSWKAVSEEEQVLLENYSLVWPSAEETSVSAEIKPLLIQVTEDALSNITATYGEDNQTVSFTNTADQITAADAGAQIPEGEELTLTLTFETAGLDAGEHTGVGLAKNADGKAEEKLSVKNGEAEGEAANYDLASVEAAKATVAVAPKPLAVTAEFAEGQDGTQNKKIYDGTNNPGDNIRLVYSLANPEELDQNIDYVISPTEDMNVFLSSADVPSPGEDVTVRFEDSGEETADFLFQKSGASTEEEIAALNQNYTLKLADPDPVLTVEIQPKELEVNAAFLEENGSEFDTKTYDGTSGLGEIRLFYFLTDAENGLVEKDKDTAYTIERSENMNVSLSGADVPSAGEAVKVQFKASAEDAEDFLFAADDVSMEDRVAVLNRNYKLKLTDPEPNLQAKIQPKEVEVTAAFLGEDGKVFNTKTYDGTDGLGDEEVVIAYSVSGLEAGDGMDESSGRIYEIEAINPQIRLSGSDVPANGETPVTVDFGNTKEGGFRFVKKEEADSADGEIDRLNQNYTLSFAEPQSALEVVMQPREVKLADAAAGDVRVSDEDRVYDGNAQIPVEILLDGVTVGENTESVTVAGTGTLPGSNAGAYESLTIDPKQTFKFFTDGNETENYYIDEESSAVNVDKEVEIEPYSLALDLSGLQIERTAYEGNTFTFELKNAQEYAAGDGKEFTADRKLKAVLYVELGDSVIENGKSVFDTTITVEKIEELAPGIDGQESWAENFTFVEEDSDVTGVRTVIDERAELLVIPAFAPDPEDPEGEKLLDTKEYDGTNALTDRIQLVYAFSGEMEEGDTQPAGVSITATAGTVTLNSADVGESGEQGLHFPEDLVLEFTGEDEAAKKAADELNARYRLTLNLTEAQKLRARLTPITVEMTGVQLADKVYDGTAYIGLQAQVQRKQDGLEEGQVPDPLPEKDQEMLDFSGQVGYLSVPEEEGGAEAGLKNISAKTQEEVFRKFFEGKYNYHLDTGNLQEQTVTISKKEIDLNSLGENGIEAVDRTFRSGDTSVQLQLAQALEIGLPCQVEKAGQEPLSEVLQIRGTGTMDDANQGQDKTVHAGQEDLSVYLVSEAGETLTENYKLLYWDAQGTPNPENPEIIPGKVTVNIAPLELTIPVSAADKVYNKRNDVVLTADFNDPAAIGILSQDLSEEEIAKVRATLSEGGYTLTVTGNLSDVNVGSPQVENVKISISGGSDESYNDENVIITPEQDVFCQVTPLQITVDEITLESRDYNASDAIRLTATAKAAEEGVVLPDRVRFEDIVHVADVNAGTQNVKEFNQTGLDWQAEDTATGGDMKANYQVVSAVIRGLQVEITKVKIPLTQDMMRTYDRIYEKGNTSVDISLSGEAEETRATFTYLNGTRTEIIQVRGQGTTASADIGQNKAVTVGSLKPVIKTGGEYDPDGTYAEAANYELTGDPSAWRLTVNIGRKALNVQNARAVDRVYEYGNASVELVAEASNAEPGDTIVLRATGRLENPDAGTDKKVLRVTQDDWQIYVKEGDGPETLTDNYILNDWWTENLRVTVSPMELEITNVSDRSLTYNGSNRVDFYGAVDKGTDVSGQDFRVYATAVLDSANAGEYTVDLLEAGDVENLEIRTRTGDAAYTSNDNYRPVVNRDRFHEFKITVNRREIKADLPDAVMTYSTYSASKGVTSFTFPEGARKSGNDTILLSSRLSGFIEGETIVSVIGRNQTLKLAVDPEGIRSEAPYLYVGTHQIIRLADYDSKDPIGDNYYITYEQSRVTVQQEETFTMDDIAEGDTVYRDTEEEGTFWVLWRGGSRRQIKILPSRRQQTYYDRVYCRVNGRTYNLTAGVNFTDLAGDNDSVRLNVYLYNSSSGRTRTAGTRTITVRLDDSAPSASITLGSMSSSSAVRYNVFQRDNERVTLSVRDSESGIRRVRYSVVNRTEDLSREQLERLADEDFDWDVTRTFTEKTANFSRSFSIPSASREGYYFVIAETLDQAGNTKLYASNGIVVDRTAPVISQVTLSGDRNEESGIYTGNVTARFTVSDFTEDGQTTSGVASVTYSILRDGEAVEGYENISLRNVSSGRLSIGNLEGRGARRSYRIQVPASVFESNNVVIRITARDLAGNTVSRRSSRIMIDRTAPEVSVSYENNNVVNGRYFQSGRTAVVTVNDRNIDKDNVRITVYATVGLGRSVGGTYTVDELNRIMGAYGISARWLSDSNEGVREADRTQDRSCRLSITFGSSGGRIFDCAYSQIAVECTDLAGRNSRNTSYSGQTPHEFTVDHTPPVVRVTYTNDGAQISPGTSEGSQLYRQGSITMQVQIDELNFGTGQNTVWTVNGQTRAIGFVSAGTIRTGTLTFSEDGHYVTGFGYTDMAGNEANVIASAYFTVDNQAPSDGAVTIEPFGTWSSFSGFTNFSRSDSLTASIAGSDDLSGPPQISWYRSSEPLTEGQLAGVSWTSGSSLTISEEGQFILYARLQDQAENVSYVSSDGVILDRSLEAPEITITSAQPSQNIYREDVAYTIQVTDPTVGGSYAGLSSVRYEVLADGVVTQQDTYSFGQENRQNSFSQALTIDSASNNSNQVSVRVYAQDNAGNTSESETDVQIDVTAPQISVSYDLNAPENGSYYSQTRTATVTVLERNFDENGVSWDIRNTEGDQPVIGAWSHSAANGISDATVHTCEVVFAADGDYEFGLSVTDAAGNTGEYGRTDAFTIDQTLPEAEVAYDNMDSHEDGYYNASRTATVTITEHNFRAEDVEFTFTGENTPQVSEFESIGDVHTATIRFAEDGNYTFTMDYRDLAGNRIEEFEEESFVIDTEAPKVEIRDVEGANSGDVQPRILTSDTNYTAAGVEITLEGLNHEAEEPQRDTAASEATGGGETIVLANMPVEREYDDLYTLTVTVTDRAGNETTEEIQYSVNRYGSVYDFGEALDALLESYYAQAVEEDLVIHEYNVDTINFSELTVTKDGTARDLEEGTDFTVEEEEADGRKHYVYTLNREIFTEERQTEDGQTETVPSDGHYTITVYSEDEAGNRSSNQRTGDTIQFIIDSTAPMVVVTGLDGGPYNETSHTVSISAQDNMYLASLRVEVRYGRDTESQVIREFTAEELEESFGTVSVDLPEDSREQHVKVIATDLAGNTVGASEEEEISVTISTNFLVRFVSNRPLFYGTIAAAAVILLGIILLIVKKKKQKQTEQTK</sequence>
<dbReference type="InterPro" id="IPR003343">
    <property type="entry name" value="Big_2"/>
</dbReference>
<evidence type="ECO:0000259" key="4">
    <source>
        <dbReference type="Pfam" id="PF12245"/>
    </source>
</evidence>
<feature type="transmembrane region" description="Helical" evidence="2">
    <location>
        <begin position="3582"/>
        <end position="3602"/>
    </location>
</feature>
<feature type="compositionally biased region" description="Basic and acidic residues" evidence="1">
    <location>
        <begin position="28"/>
        <end position="41"/>
    </location>
</feature>
<keyword evidence="2" id="KW-0472">Membrane</keyword>
<keyword evidence="2" id="KW-1133">Transmembrane helix</keyword>
<gene>
    <name evidence="5" type="ORF">IAB44_14320</name>
</gene>
<dbReference type="InterPro" id="IPR022038">
    <property type="entry name" value="Ig-like_bact"/>
</dbReference>
<feature type="domain" description="Ig-like" evidence="4">
    <location>
        <begin position="3289"/>
        <end position="3327"/>
    </location>
</feature>
<evidence type="ECO:0000313" key="5">
    <source>
        <dbReference type="EMBL" id="HIS32698.1"/>
    </source>
</evidence>
<dbReference type="InterPro" id="IPR008964">
    <property type="entry name" value="Invasin/intimin_cell_adhesion"/>
</dbReference>
<organism evidence="5 6">
    <name type="scientific">Candidatus Limivivens intestinipullorum</name>
    <dbReference type="NCBI Taxonomy" id="2840858"/>
    <lineage>
        <taxon>Bacteria</taxon>
        <taxon>Bacillati</taxon>
        <taxon>Bacillota</taxon>
        <taxon>Clostridia</taxon>
        <taxon>Lachnospirales</taxon>
        <taxon>Lachnospiraceae</taxon>
        <taxon>Lachnospiraceae incertae sedis</taxon>
        <taxon>Candidatus Limivivens</taxon>
    </lineage>
</organism>
<dbReference type="SUPFAM" id="SSF49373">
    <property type="entry name" value="Invasin/intimin cell-adhesion fragments"/>
    <property type="match status" value="1"/>
</dbReference>
<reference evidence="5" key="1">
    <citation type="submission" date="2020-10" db="EMBL/GenBank/DDBJ databases">
        <authorList>
            <person name="Gilroy R."/>
        </authorList>
    </citation>
    <scope>NUCLEOTIDE SEQUENCE</scope>
    <source>
        <strain evidence="5">CHK190-19873</strain>
    </source>
</reference>
<evidence type="ECO:0000259" key="3">
    <source>
        <dbReference type="Pfam" id="PF02368"/>
    </source>
</evidence>
<feature type="region of interest" description="Disordered" evidence="1">
    <location>
        <begin position="1"/>
        <end position="83"/>
    </location>
</feature>
<feature type="non-terminal residue" evidence="5">
    <location>
        <position position="1"/>
    </location>
</feature>
<proteinExistence type="predicted"/>
<feature type="domain" description="Ig-like" evidence="4">
    <location>
        <begin position="2457"/>
        <end position="2556"/>
    </location>
</feature>
<evidence type="ECO:0000256" key="1">
    <source>
        <dbReference type="SAM" id="MobiDB-lite"/>
    </source>
</evidence>
<comment type="caution">
    <text evidence="5">The sequence shown here is derived from an EMBL/GenBank/DDBJ whole genome shotgun (WGS) entry which is preliminary data.</text>
</comment>
<reference evidence="5" key="2">
    <citation type="journal article" date="2021" name="PeerJ">
        <title>Extensive microbial diversity within the chicken gut microbiome revealed by metagenomics and culture.</title>
        <authorList>
            <person name="Gilroy R."/>
            <person name="Ravi A."/>
            <person name="Getino M."/>
            <person name="Pursley I."/>
            <person name="Horton D.L."/>
            <person name="Alikhan N.F."/>
            <person name="Baker D."/>
            <person name="Gharbi K."/>
            <person name="Hall N."/>
            <person name="Watson M."/>
            <person name="Adriaenssens E.M."/>
            <person name="Foster-Nyarko E."/>
            <person name="Jarju S."/>
            <person name="Secka A."/>
            <person name="Antonio M."/>
            <person name="Oren A."/>
            <person name="Chaudhuri R.R."/>
            <person name="La Ragione R."/>
            <person name="Hildebrand F."/>
            <person name="Pallen M.J."/>
        </authorList>
    </citation>
    <scope>NUCLEOTIDE SEQUENCE</scope>
    <source>
        <strain evidence="5">CHK190-19873</strain>
    </source>
</reference>
<dbReference type="Pfam" id="PF02368">
    <property type="entry name" value="Big_2"/>
    <property type="match status" value="1"/>
</dbReference>
<protein>
    <submittedName>
        <fullName evidence="5">Ig-like domain repeat protein</fullName>
    </submittedName>
</protein>
<feature type="domain" description="BIG2" evidence="3">
    <location>
        <begin position="119"/>
        <end position="171"/>
    </location>
</feature>
<feature type="compositionally biased region" description="Low complexity" evidence="1">
    <location>
        <begin position="1"/>
        <end position="23"/>
    </location>
</feature>
<dbReference type="Proteomes" id="UP000823935">
    <property type="component" value="Unassembled WGS sequence"/>
</dbReference>